<keyword evidence="4" id="KW-0288">FMN</keyword>
<keyword evidence="5" id="KW-0560">Oxidoreductase</keyword>
<evidence type="ECO:0000256" key="1">
    <source>
        <dbReference type="ARBA" id="ARBA00001917"/>
    </source>
</evidence>
<evidence type="ECO:0000256" key="4">
    <source>
        <dbReference type="ARBA" id="ARBA00022643"/>
    </source>
</evidence>
<dbReference type="Proteomes" id="UP000192731">
    <property type="component" value="Unassembled WGS sequence"/>
</dbReference>
<evidence type="ECO:0000313" key="8">
    <source>
        <dbReference type="Proteomes" id="UP000192731"/>
    </source>
</evidence>
<reference evidence="7 8" key="1">
    <citation type="submission" date="2017-04" db="EMBL/GenBank/DDBJ databases">
        <authorList>
            <person name="Afonso C.L."/>
            <person name="Miller P.J."/>
            <person name="Scott M.A."/>
            <person name="Spackman E."/>
            <person name="Goraichik I."/>
            <person name="Dimitrov K.M."/>
            <person name="Suarez D.L."/>
            <person name="Swayne D.E."/>
        </authorList>
    </citation>
    <scope>NUCLEOTIDE SEQUENCE [LARGE SCALE GENOMIC DNA]</scope>
    <source>
        <strain evidence="7 8">DSM 11270</strain>
    </source>
</reference>
<dbReference type="InterPro" id="IPR029479">
    <property type="entry name" value="Nitroreductase"/>
</dbReference>
<organism evidence="7 8">
    <name type="scientific">Desulfonispora thiosulfatigenes DSM 11270</name>
    <dbReference type="NCBI Taxonomy" id="656914"/>
    <lineage>
        <taxon>Bacteria</taxon>
        <taxon>Bacillati</taxon>
        <taxon>Bacillota</taxon>
        <taxon>Clostridia</taxon>
        <taxon>Eubacteriales</taxon>
        <taxon>Peptococcaceae</taxon>
        <taxon>Desulfonispora</taxon>
    </lineage>
</organism>
<evidence type="ECO:0000256" key="5">
    <source>
        <dbReference type="ARBA" id="ARBA00023002"/>
    </source>
</evidence>
<dbReference type="STRING" id="656914.SAMN00017405_0719"/>
<proteinExistence type="inferred from homology"/>
<dbReference type="PANTHER" id="PTHR43673">
    <property type="entry name" value="NAD(P)H NITROREDUCTASE YDGI-RELATED"/>
    <property type="match status" value="1"/>
</dbReference>
<dbReference type="RefSeq" id="WP_278336303.1">
    <property type="nucleotide sequence ID" value="NZ_FWWT01000005.1"/>
</dbReference>
<evidence type="ECO:0000259" key="6">
    <source>
        <dbReference type="Pfam" id="PF00881"/>
    </source>
</evidence>
<evidence type="ECO:0000313" key="7">
    <source>
        <dbReference type="EMBL" id="SMB79040.1"/>
    </source>
</evidence>
<dbReference type="SUPFAM" id="SSF55469">
    <property type="entry name" value="FMN-dependent nitroreductase-like"/>
    <property type="match status" value="1"/>
</dbReference>
<dbReference type="PANTHER" id="PTHR43673:SF2">
    <property type="entry name" value="NITROREDUCTASE"/>
    <property type="match status" value="1"/>
</dbReference>
<comment type="similarity">
    <text evidence="2">Belongs to the nitroreductase family.</text>
</comment>
<accession>A0A1W1UDA7</accession>
<comment type="cofactor">
    <cofactor evidence="1">
        <name>FMN</name>
        <dbReference type="ChEBI" id="CHEBI:58210"/>
    </cofactor>
</comment>
<gene>
    <name evidence="7" type="ORF">SAMN00017405_0719</name>
</gene>
<evidence type="ECO:0000256" key="3">
    <source>
        <dbReference type="ARBA" id="ARBA00022630"/>
    </source>
</evidence>
<dbReference type="InterPro" id="IPR000415">
    <property type="entry name" value="Nitroreductase-like"/>
</dbReference>
<dbReference type="EMBL" id="FWWT01000005">
    <property type="protein sequence ID" value="SMB79040.1"/>
    <property type="molecule type" value="Genomic_DNA"/>
</dbReference>
<keyword evidence="8" id="KW-1185">Reference proteome</keyword>
<name>A0A1W1UDA7_DESTI</name>
<dbReference type="GO" id="GO:0016491">
    <property type="term" value="F:oxidoreductase activity"/>
    <property type="evidence" value="ECO:0007669"/>
    <property type="project" value="UniProtKB-KW"/>
</dbReference>
<feature type="domain" description="Nitroreductase" evidence="6">
    <location>
        <begin position="8"/>
        <end position="79"/>
    </location>
</feature>
<keyword evidence="3" id="KW-0285">Flavoprotein</keyword>
<evidence type="ECO:0000256" key="2">
    <source>
        <dbReference type="ARBA" id="ARBA00007118"/>
    </source>
</evidence>
<sequence length="81" mass="9470">MNDTLQIIKSRRSTRVFLPEQIEQAELEAILEAGIYAPSAVNQQPWYFTVVQNKDLLDRMNLSFKELAKKSEHPHVKKCRK</sequence>
<dbReference type="Pfam" id="PF00881">
    <property type="entry name" value="Nitroreductase"/>
    <property type="match status" value="1"/>
</dbReference>
<dbReference type="AlphaFoldDB" id="A0A1W1UDA7"/>
<dbReference type="Gene3D" id="3.40.109.10">
    <property type="entry name" value="NADH Oxidase"/>
    <property type="match status" value="1"/>
</dbReference>
<protein>
    <submittedName>
        <fullName evidence="7">Nitroreductase family protein</fullName>
    </submittedName>
</protein>